<evidence type="ECO:0000256" key="2">
    <source>
        <dbReference type="ARBA" id="ARBA00023002"/>
    </source>
</evidence>
<dbReference type="GO" id="GO:0016491">
    <property type="term" value="F:oxidoreductase activity"/>
    <property type="evidence" value="ECO:0007669"/>
    <property type="project" value="UniProtKB-KW"/>
</dbReference>
<organism evidence="4 5">
    <name type="scientific">Paraconexibacter algicola</name>
    <dbReference type="NCBI Taxonomy" id="2133960"/>
    <lineage>
        <taxon>Bacteria</taxon>
        <taxon>Bacillati</taxon>
        <taxon>Actinomycetota</taxon>
        <taxon>Thermoleophilia</taxon>
        <taxon>Solirubrobacterales</taxon>
        <taxon>Paraconexibacteraceae</taxon>
        <taxon>Paraconexibacter</taxon>
    </lineage>
</organism>
<evidence type="ECO:0000256" key="3">
    <source>
        <dbReference type="RuleBase" id="RU000363"/>
    </source>
</evidence>
<dbReference type="EMBL" id="PYYB01000001">
    <property type="protein sequence ID" value="PTL59637.1"/>
    <property type="molecule type" value="Genomic_DNA"/>
</dbReference>
<keyword evidence="5" id="KW-1185">Reference proteome</keyword>
<dbReference type="Proteomes" id="UP000240739">
    <property type="component" value="Unassembled WGS sequence"/>
</dbReference>
<name>A0A2T4UKA2_9ACTN</name>
<sequence length="265" mass="27520">MRRAIITGAGGAFGTALTAQLRERGWRTVGLDLRGDGDDVLACDVTDEAAVPAAVAAAVERLGGGVDVLVNNAGIGGPASAGAPPGEVVRRMLDVNLLGAWTVTAATIDHLVASRGRVVLLGSRMSFLGLPLGAAYGVSKRALGAYADALRAEYGTHVGVTCVHPAFVKTPIHDRTREAGLQLEGFSTEEPIEQVIATLVRACEAPRARRDLAVTRGGALQIAAARHLPAVVDRVVARTLRGRIADGALDAAEIARGLRERHGRP</sequence>
<dbReference type="InterPro" id="IPR020904">
    <property type="entry name" value="Sc_DH/Rdtase_CS"/>
</dbReference>
<dbReference type="GO" id="GO:0016020">
    <property type="term" value="C:membrane"/>
    <property type="evidence" value="ECO:0007669"/>
    <property type="project" value="TreeGrafter"/>
</dbReference>
<gene>
    <name evidence="4" type="ORF">C7Y72_08235</name>
</gene>
<dbReference type="PROSITE" id="PS00061">
    <property type="entry name" value="ADH_SHORT"/>
    <property type="match status" value="1"/>
</dbReference>
<dbReference type="Gene3D" id="3.40.50.720">
    <property type="entry name" value="NAD(P)-binding Rossmann-like Domain"/>
    <property type="match status" value="1"/>
</dbReference>
<dbReference type="RefSeq" id="WP_107568280.1">
    <property type="nucleotide sequence ID" value="NZ_PYYB01000001.1"/>
</dbReference>
<protein>
    <submittedName>
        <fullName evidence="4">Short-chain dehydrogenase</fullName>
    </submittedName>
</protein>
<accession>A0A2T4UKA2</accession>
<dbReference type="InterPro" id="IPR002347">
    <property type="entry name" value="SDR_fam"/>
</dbReference>
<dbReference type="PANTHER" id="PTHR44196:SF1">
    <property type="entry name" value="DEHYDROGENASE_REDUCTASE SDR FAMILY MEMBER 7B"/>
    <property type="match status" value="1"/>
</dbReference>
<evidence type="ECO:0000313" key="5">
    <source>
        <dbReference type="Proteomes" id="UP000240739"/>
    </source>
</evidence>
<dbReference type="PANTHER" id="PTHR44196">
    <property type="entry name" value="DEHYDROGENASE/REDUCTASE SDR FAMILY MEMBER 7B"/>
    <property type="match status" value="1"/>
</dbReference>
<dbReference type="AlphaFoldDB" id="A0A2T4UKA2"/>
<dbReference type="PRINTS" id="PR00080">
    <property type="entry name" value="SDRFAMILY"/>
</dbReference>
<dbReference type="PRINTS" id="PR00081">
    <property type="entry name" value="GDHRDH"/>
</dbReference>
<proteinExistence type="inferred from homology"/>
<keyword evidence="2" id="KW-0560">Oxidoreductase</keyword>
<dbReference type="InterPro" id="IPR036291">
    <property type="entry name" value="NAD(P)-bd_dom_sf"/>
</dbReference>
<dbReference type="OrthoDB" id="3567890at2"/>
<reference evidence="4 5" key="1">
    <citation type="submission" date="2018-03" db="EMBL/GenBank/DDBJ databases">
        <title>Aquarubrobacter algicola gen. nov., sp. nov., a novel actinobacterium isolated from shallow eutrophic lake during the end of cyanobacterial harmful algal blooms.</title>
        <authorList>
            <person name="Chun S.J."/>
        </authorList>
    </citation>
    <scope>NUCLEOTIDE SEQUENCE [LARGE SCALE GENOMIC DNA]</scope>
    <source>
        <strain evidence="4 5">Seoho-28</strain>
    </source>
</reference>
<evidence type="ECO:0000313" key="4">
    <source>
        <dbReference type="EMBL" id="PTL59637.1"/>
    </source>
</evidence>
<dbReference type="SUPFAM" id="SSF51735">
    <property type="entry name" value="NAD(P)-binding Rossmann-fold domains"/>
    <property type="match status" value="1"/>
</dbReference>
<dbReference type="Pfam" id="PF00106">
    <property type="entry name" value="adh_short"/>
    <property type="match status" value="1"/>
</dbReference>
<comment type="similarity">
    <text evidence="1 3">Belongs to the short-chain dehydrogenases/reductases (SDR) family.</text>
</comment>
<evidence type="ECO:0000256" key="1">
    <source>
        <dbReference type="ARBA" id="ARBA00006484"/>
    </source>
</evidence>
<comment type="caution">
    <text evidence="4">The sequence shown here is derived from an EMBL/GenBank/DDBJ whole genome shotgun (WGS) entry which is preliminary data.</text>
</comment>